<dbReference type="InterPro" id="IPR036390">
    <property type="entry name" value="WH_DNA-bd_sf"/>
</dbReference>
<dbReference type="Proteomes" id="UP000239239">
    <property type="component" value="Unassembled WGS sequence"/>
</dbReference>
<dbReference type="SMART" id="SM00344">
    <property type="entry name" value="HTH_ASNC"/>
    <property type="match status" value="1"/>
</dbReference>
<dbReference type="InterPro" id="IPR000485">
    <property type="entry name" value="AsnC-type_HTH_dom"/>
</dbReference>
<dbReference type="Gene3D" id="3.30.70.920">
    <property type="match status" value="1"/>
</dbReference>
<dbReference type="Pfam" id="PF01037">
    <property type="entry name" value="AsnC_trans_reg"/>
    <property type="match status" value="1"/>
</dbReference>
<protein>
    <submittedName>
        <fullName evidence="1">Lrp/AsnC family transcriptional regulator</fullName>
    </submittedName>
</protein>
<comment type="caution">
    <text evidence="1">The sequence shown here is derived from an EMBL/GenBank/DDBJ whole genome shotgun (WGS) entry which is preliminary data.</text>
</comment>
<gene>
    <name evidence="1" type="ORF">C3928_07475</name>
</gene>
<dbReference type="SUPFAM" id="SSF46785">
    <property type="entry name" value="Winged helix' DNA-binding domain"/>
    <property type="match status" value="1"/>
</dbReference>
<dbReference type="RefSeq" id="WP_027226985.1">
    <property type="nucleotide sequence ID" value="NZ_CP017601.1"/>
</dbReference>
<dbReference type="InterPro" id="IPR019887">
    <property type="entry name" value="Tscrpt_reg_AsnC/Lrp_C"/>
</dbReference>
<organism evidence="1 2">
    <name type="scientific">Legionella pneumophila</name>
    <dbReference type="NCBI Taxonomy" id="446"/>
    <lineage>
        <taxon>Bacteria</taxon>
        <taxon>Pseudomonadati</taxon>
        <taxon>Pseudomonadota</taxon>
        <taxon>Gammaproteobacteria</taxon>
        <taxon>Legionellales</taxon>
        <taxon>Legionellaceae</taxon>
        <taxon>Legionella</taxon>
    </lineage>
</organism>
<dbReference type="PANTHER" id="PTHR30154">
    <property type="entry name" value="LEUCINE-RESPONSIVE REGULATORY PROTEIN"/>
    <property type="match status" value="1"/>
</dbReference>
<evidence type="ECO:0000313" key="1">
    <source>
        <dbReference type="EMBL" id="PPK30597.1"/>
    </source>
</evidence>
<dbReference type="AlphaFoldDB" id="A0A2S6EZH9"/>
<dbReference type="InterPro" id="IPR011991">
    <property type="entry name" value="ArsR-like_HTH"/>
</dbReference>
<dbReference type="Gene3D" id="1.10.10.10">
    <property type="entry name" value="Winged helix-like DNA-binding domain superfamily/Winged helix DNA-binding domain"/>
    <property type="match status" value="1"/>
</dbReference>
<dbReference type="GO" id="GO:0006355">
    <property type="term" value="P:regulation of DNA-templated transcription"/>
    <property type="evidence" value="ECO:0007669"/>
    <property type="project" value="UniProtKB-ARBA"/>
</dbReference>
<dbReference type="InterPro" id="IPR019888">
    <property type="entry name" value="Tscrpt_reg_AsnC-like"/>
</dbReference>
<proteinExistence type="predicted"/>
<dbReference type="GO" id="GO:0043565">
    <property type="term" value="F:sequence-specific DNA binding"/>
    <property type="evidence" value="ECO:0007669"/>
    <property type="project" value="InterPro"/>
</dbReference>
<dbReference type="SUPFAM" id="SSF54909">
    <property type="entry name" value="Dimeric alpha+beta barrel"/>
    <property type="match status" value="1"/>
</dbReference>
<dbReference type="PRINTS" id="PR00033">
    <property type="entry name" value="HTHASNC"/>
</dbReference>
<sequence length="173" mass="20306">MKSKPTKSYPNEKNTGYPVEILDKIDRKILNILQKNNQITNQALADIIGISAPPCFRRVKRLREEKIIVSDVALVDPFKVGRPLIVFVNITLEKQREDLLTHFERKMSEEPEVMQCYFVSGDTDYLLIIHVKDMNHYNEFARRVFANEPNIRKFRSSFCLNRTKYNTQVVLDE</sequence>
<dbReference type="OrthoDB" id="8590699at2"/>
<accession>A0A2S6EZH9</accession>
<dbReference type="GO" id="GO:0043200">
    <property type="term" value="P:response to amino acid"/>
    <property type="evidence" value="ECO:0007669"/>
    <property type="project" value="TreeGrafter"/>
</dbReference>
<dbReference type="EMBL" id="PQWY01000011">
    <property type="protein sequence ID" value="PPK30597.1"/>
    <property type="molecule type" value="Genomic_DNA"/>
</dbReference>
<dbReference type="PANTHER" id="PTHR30154:SF34">
    <property type="entry name" value="TRANSCRIPTIONAL REGULATOR AZLB"/>
    <property type="match status" value="1"/>
</dbReference>
<dbReference type="InterPro" id="IPR011008">
    <property type="entry name" value="Dimeric_a/b-barrel"/>
</dbReference>
<name>A0A2S6EZH9_LEGPN</name>
<dbReference type="GO" id="GO:0005829">
    <property type="term" value="C:cytosol"/>
    <property type="evidence" value="ECO:0007669"/>
    <property type="project" value="TreeGrafter"/>
</dbReference>
<dbReference type="Pfam" id="PF13412">
    <property type="entry name" value="HTH_24"/>
    <property type="match status" value="1"/>
</dbReference>
<dbReference type="PROSITE" id="PS50956">
    <property type="entry name" value="HTH_ASNC_2"/>
    <property type="match status" value="1"/>
</dbReference>
<dbReference type="InterPro" id="IPR036388">
    <property type="entry name" value="WH-like_DNA-bd_sf"/>
</dbReference>
<evidence type="ECO:0000313" key="2">
    <source>
        <dbReference type="Proteomes" id="UP000239239"/>
    </source>
</evidence>
<dbReference type="CDD" id="cd00090">
    <property type="entry name" value="HTH_ARSR"/>
    <property type="match status" value="1"/>
</dbReference>
<reference evidence="1 2" key="1">
    <citation type="submission" date="2018-02" db="EMBL/GenBank/DDBJ databases">
        <title>Draft genome sequences of four Legionella pneumophila clinical strains isolated in Ontario.</title>
        <authorList>
            <person name="Fortuna A."/>
            <person name="Ramnarine R."/>
            <person name="Li A."/>
            <person name="Frantz C."/>
            <person name="Mallo G."/>
        </authorList>
    </citation>
    <scope>NUCLEOTIDE SEQUENCE [LARGE SCALE GENOMIC DNA]</scope>
    <source>
        <strain evidence="1 2">LG61</strain>
    </source>
</reference>